<comment type="subcellular location">
    <subcellularLocation>
        <location evidence="1">Secreted</location>
    </subcellularLocation>
</comment>
<feature type="region of interest" description="Disordered" evidence="9">
    <location>
        <begin position="451"/>
        <end position="501"/>
    </location>
</feature>
<dbReference type="PANTHER" id="PTHR23197">
    <property type="entry name" value="TARSH-RELATED FIBRONECTIN DOMAIN-CONTAINING"/>
    <property type="match status" value="1"/>
</dbReference>
<dbReference type="OrthoDB" id="6129306at2759"/>
<feature type="compositionally biased region" description="Basic residues" evidence="9">
    <location>
        <begin position="996"/>
        <end position="1007"/>
    </location>
</feature>
<protein>
    <recommendedName>
        <fullName evidence="8">Fibronectin type III domain-containing protein 1</fullName>
    </recommendedName>
</protein>
<dbReference type="InterPro" id="IPR036116">
    <property type="entry name" value="FN3_sf"/>
</dbReference>
<dbReference type="InterPro" id="IPR049109">
    <property type="entry name" value="TARSH/FNDC1_C"/>
</dbReference>
<dbReference type="Proteomes" id="UP000593571">
    <property type="component" value="Unassembled WGS sequence"/>
</dbReference>
<feature type="compositionally biased region" description="Polar residues" evidence="9">
    <location>
        <begin position="609"/>
        <end position="618"/>
    </location>
</feature>
<sequence>MAPARAGRPLPWAALLLLLAALLPVASPAGAPADHPLKPRHVKLLSTKMGLKVTWDPPKDATSRPVEHYNIAYGKSLKSLKYIKVNAETHSFLIEDVEPGVVYFVLVTAENHSGVSRPVYRAESLPGGEWIKIDGFPIKGPGPFNETVTEKEVPNKPLRVRVRPSDDRLSVAWKAPRLSGAKSPRRSRGFLLGYGESGRKMNYVPLTRDERTHEIKKLASESVYVVSLQSLNARGRSQPVYRAALTKRKVTEEDELDVPEDISVRVMSSQSVLVAWLDPLLEKQKKAVASRQYTVRYREKGELARWDYKQISHRRVLIENLIPDTMYEFAVRISQGERDGKWSTSVFQRTPESAPTTAPENLNVWPVNGKTTAVTVSWDALPETEGKVKEYILSYAPALKPFGAKSLTYPGETTSALVDGLQPGERYLFKIRASNRRGMGPHSKAFIVAMPATSPRESDIQQETDSEDKDRSENPKPSSSSPKDPASSKYAHLPVSPQGRNVKNLLDLKNKIPGHGGVPRKPQLRPKTEGLELQSTELTDQEELDSQGDPPTTPSETQDQKRQQRPPSRSVHPVLASGRRTPALPRKEGVDKSGSWLPSQPRSGAPSWASVSSPQTPTEGGPRRPANPPSSSADNDSLDQEAGEPATGPLHAKDTASEHLRPKSAAHARPALWPRRQAASGALRDKSSAHQGAKPALPARRAPHSEIREENSRASAPPLTLSPPHGGSPRLPPTEPHPRAPPSRGWKEGRDAPAAKPHAPSHPTESSSMSSRLSPRTQVSERADASDGDGDNAAEDEGRRAKAAAPTPRARLPAGAPVSGHFSSHRNKPFAAHGRYPNRLGSGRGPRLQLSSSAPSTASPRVPSRGNSQPASDPRRGAGIRGEEVEAEDEEPLPATAVNRHVPSSSAQSASRGVDHPRRGPQRGTGLPRKEFLAENPKSAETWAGAHPPDKPLPSKAQDAQQSTHAAAEGDSPKGRVSPARPPAARSQHHPGSSAPKRKYGHPHAGRPHPASQESASFSDPDASRGSQSPNPASSRGVPPTSPQNQNEHSKSGYGGPHDDSTETEARGARAPAHSAHPKDATPPLPKHRQVEAPAASAGDGRFRRPLGAFLRPGRPYAHTRTRVPGRAGPQAVGRKDGASQATPSKRDPLTAKSQQSVSAEGEDEDADFLKGGKDEDPLPPSVSKWPSSVLGGSKHAEEPEAATVPVPPRAGAPAWRPPAPGSAVRASPLPPRQPPRSSATPRPAGGTPAGPPAATHAPRAPVSTTPMLSLRQRMMVSRFRNPFSRQPARPSFRQGYNGRPSAEGKELPGSDGKPSGQRIINGPQGTKWVVDLGRGLVLNAEGRYLQDSHGNPLRVKLGGDGQTIVDLGGTPVVSPDGLPLFGQGRHGKPLASAQDKPILSLGGKPLVGLEVIKTTTRAPTTTTQRPTTPPRRSLTTPWPLTTTRRTTTTPRPTTTVRTTTRTTTTPEPTTPVPTCPPGTLERHDEAGNLIMGSRGLPECRPEEDDFSGLESDLTTPTEEPYAVYDEDYESETSRPPATIRTTTTAATPAAIIPESTISSFPEEEFDLAGKKRFVAPYVTYLSKDPSAPCSLTDALDHFQVDSLDEIIPSDMRKSDLPPRHAPRNITVVAMEGCHSFVIVDWDKATPGDVVTGYLVYSASYEDFIRNKWSTQASAVTHLPIENLKPNTRYYFKVQAKNPHGYGPMSPSVSFVTESDNPLLVVRPPGGEPIWIPFAFKHDPGYTDCHGRQYVKRTWYKKFVGVVLCNSLRYKIYLSDNLKDTFYNIGDSWGRGEDHCQFVDSHLDGRTGPQSYIEALPNIPGYYRQYRQEPVSFGSIGFGTPYYYVGWYECGVSIPGKW</sequence>
<evidence type="ECO:0000256" key="8">
    <source>
        <dbReference type="ARBA" id="ARBA00068334"/>
    </source>
</evidence>
<evidence type="ECO:0000256" key="9">
    <source>
        <dbReference type="SAM" id="MobiDB-lite"/>
    </source>
</evidence>
<dbReference type="Pfam" id="PF21731">
    <property type="entry name" value="TARSH_C"/>
    <property type="match status" value="1"/>
</dbReference>
<evidence type="ECO:0000256" key="3">
    <source>
        <dbReference type="ARBA" id="ARBA00022553"/>
    </source>
</evidence>
<keyword evidence="5" id="KW-0677">Repeat</keyword>
<feature type="compositionally biased region" description="Low complexity" evidence="9">
    <location>
        <begin position="475"/>
        <end position="489"/>
    </location>
</feature>
<feature type="compositionally biased region" description="Polar residues" evidence="9">
    <location>
        <begin position="849"/>
        <end position="871"/>
    </location>
</feature>
<organism evidence="12 13">
    <name type="scientific">Rousettus aegyptiacus</name>
    <name type="common">Egyptian fruit bat</name>
    <name type="synonym">Pteropus aegyptiacus</name>
    <dbReference type="NCBI Taxonomy" id="9407"/>
    <lineage>
        <taxon>Eukaryota</taxon>
        <taxon>Metazoa</taxon>
        <taxon>Chordata</taxon>
        <taxon>Craniata</taxon>
        <taxon>Vertebrata</taxon>
        <taxon>Euteleostomi</taxon>
        <taxon>Mammalia</taxon>
        <taxon>Eutheria</taxon>
        <taxon>Laurasiatheria</taxon>
        <taxon>Chiroptera</taxon>
        <taxon>Yinpterochiroptera</taxon>
        <taxon>Pteropodoidea</taxon>
        <taxon>Pteropodidae</taxon>
        <taxon>Rousettinae</taxon>
        <taxon>Rousettus</taxon>
    </lineage>
</organism>
<feature type="compositionally biased region" description="Acidic residues" evidence="9">
    <location>
        <begin position="786"/>
        <end position="795"/>
    </location>
</feature>
<evidence type="ECO:0000256" key="6">
    <source>
        <dbReference type="ARBA" id="ARBA00023180"/>
    </source>
</evidence>
<dbReference type="InterPro" id="IPR003961">
    <property type="entry name" value="FN3_dom"/>
</dbReference>
<name>A0A7J8K8M5_ROUAE</name>
<feature type="domain" description="Fibronectin type-III" evidence="11">
    <location>
        <begin position="358"/>
        <end position="453"/>
    </location>
</feature>
<dbReference type="Gene3D" id="2.60.40.10">
    <property type="entry name" value="Immunoglobulins"/>
    <property type="match status" value="5"/>
</dbReference>
<evidence type="ECO:0000256" key="7">
    <source>
        <dbReference type="ARBA" id="ARBA00059566"/>
    </source>
</evidence>
<feature type="compositionally biased region" description="Low complexity" evidence="9">
    <location>
        <begin position="803"/>
        <end position="817"/>
    </location>
</feature>
<feature type="compositionally biased region" description="Basic and acidic residues" evidence="9">
    <location>
        <begin position="1168"/>
        <end position="1177"/>
    </location>
</feature>
<feature type="compositionally biased region" description="Basic and acidic residues" evidence="9">
    <location>
        <begin position="873"/>
        <end position="884"/>
    </location>
</feature>
<keyword evidence="3" id="KW-0597">Phosphoprotein</keyword>
<evidence type="ECO:0000256" key="4">
    <source>
        <dbReference type="ARBA" id="ARBA00022729"/>
    </source>
</evidence>
<feature type="compositionally biased region" description="Low complexity" evidence="9">
    <location>
        <begin position="1236"/>
        <end position="1262"/>
    </location>
</feature>
<feature type="compositionally biased region" description="Low complexity" evidence="9">
    <location>
        <begin position="754"/>
        <end position="774"/>
    </location>
</feature>
<dbReference type="CDD" id="cd00063">
    <property type="entry name" value="FN3"/>
    <property type="match status" value="5"/>
</dbReference>
<feature type="domain" description="Fibronectin type-III" evidence="11">
    <location>
        <begin position="154"/>
        <end position="254"/>
    </location>
</feature>
<evidence type="ECO:0000313" key="12">
    <source>
        <dbReference type="EMBL" id="KAF6505207.1"/>
    </source>
</evidence>
<feature type="compositionally biased region" description="Pro residues" evidence="9">
    <location>
        <begin position="1206"/>
        <end position="1221"/>
    </location>
</feature>
<evidence type="ECO:0000256" key="2">
    <source>
        <dbReference type="ARBA" id="ARBA00022525"/>
    </source>
</evidence>
<dbReference type="SMART" id="SM00060">
    <property type="entry name" value="FN3"/>
    <property type="match status" value="5"/>
</dbReference>
<dbReference type="FunFam" id="2.60.40.10:FF:000778">
    <property type="entry name" value="Fibronectin type III domain containing 1"/>
    <property type="match status" value="1"/>
</dbReference>
<evidence type="ECO:0000256" key="10">
    <source>
        <dbReference type="SAM" id="SignalP"/>
    </source>
</evidence>
<feature type="signal peptide" evidence="10">
    <location>
        <begin position="1"/>
        <end position="28"/>
    </location>
</feature>
<feature type="domain" description="Fibronectin type-III" evidence="11">
    <location>
        <begin position="1622"/>
        <end position="1716"/>
    </location>
</feature>
<feature type="compositionally biased region" description="Basic and acidic residues" evidence="9">
    <location>
        <begin position="651"/>
        <end position="661"/>
    </location>
</feature>
<feature type="region of interest" description="Disordered" evidence="9">
    <location>
        <begin position="1281"/>
        <end position="1323"/>
    </location>
</feature>
<feature type="compositionally biased region" description="Polar residues" evidence="9">
    <location>
        <begin position="1025"/>
        <end position="1034"/>
    </location>
</feature>
<feature type="domain" description="Fibronectin type-III" evidence="11">
    <location>
        <begin position="258"/>
        <end position="353"/>
    </location>
</feature>
<dbReference type="InterPro" id="IPR013783">
    <property type="entry name" value="Ig-like_fold"/>
</dbReference>
<gene>
    <name evidence="12" type="ORF">HJG63_005225</name>
</gene>
<dbReference type="FunFam" id="2.60.40.10:FF:001330">
    <property type="entry name" value="Fibronectin type III domain containing 1"/>
    <property type="match status" value="1"/>
</dbReference>
<dbReference type="SUPFAM" id="SSF49265">
    <property type="entry name" value="Fibronectin type III"/>
    <property type="match status" value="3"/>
</dbReference>
<feature type="compositionally biased region" description="Basic and acidic residues" evidence="9">
    <location>
        <begin position="1057"/>
        <end position="1068"/>
    </location>
</feature>
<feature type="region of interest" description="Disordered" evidence="9">
    <location>
        <begin position="533"/>
        <end position="1267"/>
    </location>
</feature>
<dbReference type="PROSITE" id="PS50853">
    <property type="entry name" value="FN3"/>
    <property type="match status" value="5"/>
</dbReference>
<comment type="caution">
    <text evidence="12">The sequence shown here is derived from an EMBL/GenBank/DDBJ whole genome shotgun (WGS) entry which is preliminary data.</text>
</comment>
<dbReference type="GO" id="GO:0005576">
    <property type="term" value="C:extracellular region"/>
    <property type="evidence" value="ECO:0007669"/>
    <property type="project" value="UniProtKB-SubCell"/>
</dbReference>
<feature type="compositionally biased region" description="Low complexity" evidence="9">
    <location>
        <begin position="1418"/>
        <end position="1468"/>
    </location>
</feature>
<feature type="region of interest" description="Disordered" evidence="9">
    <location>
        <begin position="1497"/>
        <end position="1542"/>
    </location>
</feature>
<feature type="chain" id="PRO_5029606152" description="Fibronectin type III domain-containing protein 1" evidence="10">
    <location>
        <begin position="29"/>
        <end position="1858"/>
    </location>
</feature>
<dbReference type="FunFam" id="2.60.40.10:FF:001228">
    <property type="entry name" value="Fibronectin type III domain containing 1"/>
    <property type="match status" value="1"/>
</dbReference>
<evidence type="ECO:0000259" key="11">
    <source>
        <dbReference type="PROSITE" id="PS50853"/>
    </source>
</evidence>
<keyword evidence="2" id="KW-0964">Secreted</keyword>
<feature type="region of interest" description="Disordered" evidence="9">
    <location>
        <begin position="1418"/>
        <end position="1482"/>
    </location>
</feature>
<feature type="compositionally biased region" description="Pro residues" evidence="9">
    <location>
        <begin position="730"/>
        <end position="741"/>
    </location>
</feature>
<evidence type="ECO:0000256" key="5">
    <source>
        <dbReference type="ARBA" id="ARBA00022737"/>
    </source>
</evidence>
<evidence type="ECO:0000256" key="1">
    <source>
        <dbReference type="ARBA" id="ARBA00004613"/>
    </source>
</evidence>
<comment type="function">
    <text evidence="7">May be an activator of G protein signaling.</text>
</comment>
<keyword evidence="4 10" id="KW-0732">Signal</keyword>
<dbReference type="Pfam" id="PF00041">
    <property type="entry name" value="fn3"/>
    <property type="match status" value="4"/>
</dbReference>
<dbReference type="PANTHER" id="PTHR23197:SF8">
    <property type="entry name" value="FIBRONECTIN TYPE III DOMAIN-CONTAINING PROTEIN 1"/>
    <property type="match status" value="1"/>
</dbReference>
<reference evidence="12 13" key="1">
    <citation type="journal article" date="2020" name="Nature">
        <title>Six reference-quality genomes reveal evolution of bat adaptations.</title>
        <authorList>
            <person name="Jebb D."/>
            <person name="Huang Z."/>
            <person name="Pippel M."/>
            <person name="Hughes G.M."/>
            <person name="Lavrichenko K."/>
            <person name="Devanna P."/>
            <person name="Winkler S."/>
            <person name="Jermiin L.S."/>
            <person name="Skirmuntt E.C."/>
            <person name="Katzourakis A."/>
            <person name="Burkitt-Gray L."/>
            <person name="Ray D.A."/>
            <person name="Sullivan K.A.M."/>
            <person name="Roscito J.G."/>
            <person name="Kirilenko B.M."/>
            <person name="Davalos L.M."/>
            <person name="Corthals A.P."/>
            <person name="Power M.L."/>
            <person name="Jones G."/>
            <person name="Ransome R.D."/>
            <person name="Dechmann D.K.N."/>
            <person name="Locatelli A.G."/>
            <person name="Puechmaille S.J."/>
            <person name="Fedrigo O."/>
            <person name="Jarvis E.D."/>
            <person name="Hiller M."/>
            <person name="Vernes S.C."/>
            <person name="Myers E.W."/>
            <person name="Teeling E.C."/>
        </authorList>
    </citation>
    <scope>NUCLEOTIDE SEQUENCE [LARGE SCALE GENOMIC DNA]</scope>
    <source>
        <strain evidence="12">MRouAeg1</strain>
        <tissue evidence="12">Muscle</tissue>
    </source>
</reference>
<keyword evidence="6" id="KW-0325">Glycoprotein</keyword>
<dbReference type="EMBL" id="JACASE010000001">
    <property type="protein sequence ID" value="KAF6505207.1"/>
    <property type="molecule type" value="Genomic_DNA"/>
</dbReference>
<feature type="compositionally biased region" description="Basic and acidic residues" evidence="9">
    <location>
        <begin position="703"/>
        <end position="712"/>
    </location>
</feature>
<evidence type="ECO:0000313" key="13">
    <source>
        <dbReference type="Proteomes" id="UP000593571"/>
    </source>
</evidence>
<accession>A0A7J8K8M5</accession>
<proteinExistence type="predicted"/>
<keyword evidence="13" id="KW-1185">Reference proteome</keyword>
<feature type="compositionally biased region" description="Polar residues" evidence="9">
    <location>
        <begin position="902"/>
        <end position="911"/>
    </location>
</feature>
<feature type="domain" description="Fibronectin type-III" evidence="11">
    <location>
        <begin position="35"/>
        <end position="127"/>
    </location>
</feature>